<comment type="similarity">
    <text evidence="12 13">Belongs to the DnaG primase family.</text>
</comment>
<keyword evidence="3 12" id="KW-0808">Transferase</keyword>
<evidence type="ECO:0000313" key="16">
    <source>
        <dbReference type="Proteomes" id="UP001595826"/>
    </source>
</evidence>
<evidence type="ECO:0000256" key="7">
    <source>
        <dbReference type="ARBA" id="ARBA00022771"/>
    </source>
</evidence>
<dbReference type="Proteomes" id="UP001595826">
    <property type="component" value="Unassembled WGS sequence"/>
</dbReference>
<comment type="catalytic activity">
    <reaction evidence="12">
        <text>ssDNA + n NTP = ssDNA/pppN(pN)n-1 hybrid + (n-1) diphosphate.</text>
        <dbReference type="EC" id="2.7.7.101"/>
    </reaction>
</comment>
<protein>
    <recommendedName>
        <fullName evidence="12 13">DNA primase</fullName>
        <ecNumber evidence="12">2.7.7.101</ecNumber>
    </recommendedName>
</protein>
<dbReference type="InterPro" id="IPR050219">
    <property type="entry name" value="DnaG_primase"/>
</dbReference>
<evidence type="ECO:0000256" key="12">
    <source>
        <dbReference type="HAMAP-Rule" id="MF_00974"/>
    </source>
</evidence>
<evidence type="ECO:0000256" key="3">
    <source>
        <dbReference type="ARBA" id="ARBA00022679"/>
    </source>
</evidence>
<dbReference type="RefSeq" id="WP_377407568.1">
    <property type="nucleotide sequence ID" value="NZ_JBHSCY010000001.1"/>
</dbReference>
<evidence type="ECO:0000256" key="11">
    <source>
        <dbReference type="ARBA" id="ARBA00023163"/>
    </source>
</evidence>
<keyword evidence="1 12" id="KW-0240">DNA-directed RNA polymerase</keyword>
<dbReference type="Gene3D" id="3.90.980.10">
    <property type="entry name" value="DNA primase, catalytic core, N-terminal domain"/>
    <property type="match status" value="1"/>
</dbReference>
<dbReference type="PROSITE" id="PS50880">
    <property type="entry name" value="TOPRIM"/>
    <property type="match status" value="1"/>
</dbReference>
<evidence type="ECO:0000256" key="9">
    <source>
        <dbReference type="ARBA" id="ARBA00022842"/>
    </source>
</evidence>
<name>A0ABV8R6U6_9FLAO</name>
<dbReference type="InterPro" id="IPR034151">
    <property type="entry name" value="TOPRIM_DnaG_bac"/>
</dbReference>
<dbReference type="InterPro" id="IPR002694">
    <property type="entry name" value="Znf_CHC2"/>
</dbReference>
<keyword evidence="7" id="KW-0863">Zinc-finger</keyword>
<evidence type="ECO:0000256" key="5">
    <source>
        <dbReference type="ARBA" id="ARBA00022705"/>
    </source>
</evidence>
<accession>A0ABV8R6U6</accession>
<dbReference type="InterPro" id="IPR006295">
    <property type="entry name" value="DNA_primase_DnaG"/>
</dbReference>
<dbReference type="InterPro" id="IPR030846">
    <property type="entry name" value="DnaG_bac"/>
</dbReference>
<dbReference type="HAMAP" id="MF_00974">
    <property type="entry name" value="DNA_primase_DnaG"/>
    <property type="match status" value="1"/>
</dbReference>
<dbReference type="InterPro" id="IPR006171">
    <property type="entry name" value="TOPRIM_dom"/>
</dbReference>
<dbReference type="SUPFAM" id="SSF57783">
    <property type="entry name" value="Zinc beta-ribbon"/>
    <property type="match status" value="1"/>
</dbReference>
<dbReference type="InterPro" id="IPR013264">
    <property type="entry name" value="DNAG_N"/>
</dbReference>
<evidence type="ECO:0000259" key="14">
    <source>
        <dbReference type="PROSITE" id="PS50880"/>
    </source>
</evidence>
<comment type="function">
    <text evidence="12 13">RNA polymerase that catalyzes the synthesis of short RNA molecules used as primers for DNA polymerase during DNA replication.</text>
</comment>
<dbReference type="Gene3D" id="3.40.1360.10">
    <property type="match status" value="1"/>
</dbReference>
<dbReference type="Pfam" id="PF10410">
    <property type="entry name" value="DnaB_bind"/>
    <property type="match status" value="1"/>
</dbReference>
<dbReference type="Pfam" id="PF13155">
    <property type="entry name" value="Toprim_2"/>
    <property type="match status" value="1"/>
</dbReference>
<comment type="cofactor">
    <cofactor evidence="13">
        <name>Zn(2+)</name>
        <dbReference type="ChEBI" id="CHEBI:29105"/>
    </cofactor>
    <text evidence="13">Binds 1 zinc ion per monomer.</text>
</comment>
<comment type="caution">
    <text evidence="12">Lacks conserved residue(s) required for the propagation of feature annotation.</text>
</comment>
<keyword evidence="8 13" id="KW-0862">Zinc</keyword>
<dbReference type="Gene3D" id="3.90.580.10">
    <property type="entry name" value="Zinc finger, CHC2-type domain"/>
    <property type="match status" value="1"/>
</dbReference>
<keyword evidence="4 12" id="KW-0548">Nucleotidyltransferase</keyword>
<keyword evidence="11 12" id="KW-0804">Transcription</keyword>
<dbReference type="Pfam" id="PF08275">
    <property type="entry name" value="DNAG_N"/>
    <property type="match status" value="1"/>
</dbReference>
<evidence type="ECO:0000256" key="2">
    <source>
        <dbReference type="ARBA" id="ARBA00022515"/>
    </source>
</evidence>
<dbReference type="PIRSF" id="PIRSF002811">
    <property type="entry name" value="DnaG"/>
    <property type="match status" value="1"/>
</dbReference>
<keyword evidence="2 12" id="KW-0639">Primosome</keyword>
<evidence type="ECO:0000313" key="15">
    <source>
        <dbReference type="EMBL" id="MFC4267592.1"/>
    </source>
</evidence>
<organism evidence="15 16">
    <name type="scientific">Polaribacter marinivivus</name>
    <dbReference type="NCBI Taxonomy" id="1524260"/>
    <lineage>
        <taxon>Bacteria</taxon>
        <taxon>Pseudomonadati</taxon>
        <taxon>Bacteroidota</taxon>
        <taxon>Flavobacteriia</taxon>
        <taxon>Flavobacteriales</taxon>
        <taxon>Flavobacteriaceae</taxon>
    </lineage>
</organism>
<dbReference type="SMART" id="SM00400">
    <property type="entry name" value="ZnF_CHCC"/>
    <property type="match status" value="1"/>
</dbReference>
<dbReference type="Pfam" id="PF01807">
    <property type="entry name" value="Zn_ribbon_DnaG"/>
    <property type="match status" value="1"/>
</dbReference>
<keyword evidence="10 12" id="KW-0238">DNA-binding</keyword>
<dbReference type="InterPro" id="IPR019475">
    <property type="entry name" value="DNA_primase_DnaB-bd"/>
</dbReference>
<proteinExistence type="inferred from homology"/>
<evidence type="ECO:0000256" key="6">
    <source>
        <dbReference type="ARBA" id="ARBA00022723"/>
    </source>
</evidence>
<dbReference type="NCBIfam" id="TIGR01391">
    <property type="entry name" value="dnaG"/>
    <property type="match status" value="1"/>
</dbReference>
<comment type="caution">
    <text evidence="15">The sequence shown here is derived from an EMBL/GenBank/DDBJ whole genome shotgun (WGS) entry which is preliminary data.</text>
</comment>
<comment type="subunit">
    <text evidence="12">Monomer. Interacts with DnaB.</text>
</comment>
<dbReference type="PANTHER" id="PTHR30313:SF2">
    <property type="entry name" value="DNA PRIMASE"/>
    <property type="match status" value="1"/>
</dbReference>
<keyword evidence="6 13" id="KW-0479">Metal-binding</keyword>
<reference evidence="16" key="1">
    <citation type="journal article" date="2019" name="Int. J. Syst. Evol. Microbiol.">
        <title>The Global Catalogue of Microorganisms (GCM) 10K type strain sequencing project: providing services to taxonomists for standard genome sequencing and annotation.</title>
        <authorList>
            <consortium name="The Broad Institute Genomics Platform"/>
            <consortium name="The Broad Institute Genome Sequencing Center for Infectious Disease"/>
            <person name="Wu L."/>
            <person name="Ma J."/>
        </authorList>
    </citation>
    <scope>NUCLEOTIDE SEQUENCE [LARGE SCALE GENOMIC DNA]</scope>
    <source>
        <strain evidence="16">CECT 8655</strain>
    </source>
</reference>
<dbReference type="EC" id="2.7.7.101" evidence="12"/>
<evidence type="ECO:0000256" key="1">
    <source>
        <dbReference type="ARBA" id="ARBA00022478"/>
    </source>
</evidence>
<evidence type="ECO:0000256" key="4">
    <source>
        <dbReference type="ARBA" id="ARBA00022695"/>
    </source>
</evidence>
<dbReference type="InterPro" id="IPR037068">
    <property type="entry name" value="DNA_primase_core_N_sf"/>
</dbReference>
<keyword evidence="9" id="KW-0460">Magnesium</keyword>
<dbReference type="SUPFAM" id="SSF56731">
    <property type="entry name" value="DNA primase core"/>
    <property type="match status" value="1"/>
</dbReference>
<dbReference type="CDD" id="cd03364">
    <property type="entry name" value="TOPRIM_DnaG_primases"/>
    <property type="match status" value="1"/>
</dbReference>
<feature type="domain" description="Toprim" evidence="14">
    <location>
        <begin position="259"/>
        <end position="340"/>
    </location>
</feature>
<dbReference type="EMBL" id="JBHSCY010000001">
    <property type="protein sequence ID" value="MFC4267592.1"/>
    <property type="molecule type" value="Genomic_DNA"/>
</dbReference>
<dbReference type="PANTHER" id="PTHR30313">
    <property type="entry name" value="DNA PRIMASE"/>
    <property type="match status" value="1"/>
</dbReference>
<dbReference type="SMART" id="SM00493">
    <property type="entry name" value="TOPRIM"/>
    <property type="match status" value="1"/>
</dbReference>
<evidence type="ECO:0000256" key="10">
    <source>
        <dbReference type="ARBA" id="ARBA00023125"/>
    </source>
</evidence>
<evidence type="ECO:0000256" key="8">
    <source>
        <dbReference type="ARBA" id="ARBA00022833"/>
    </source>
</evidence>
<keyword evidence="5 12" id="KW-0235">DNA replication</keyword>
<keyword evidence="16" id="KW-1185">Reference proteome</keyword>
<evidence type="ECO:0000256" key="13">
    <source>
        <dbReference type="PIRNR" id="PIRNR002811"/>
    </source>
</evidence>
<gene>
    <name evidence="12 15" type="primary">dnaG</name>
    <name evidence="15" type="ORF">ACFOWD_01640</name>
</gene>
<sequence>MITRSTIERVFESARVEEVIGEFVQLKKAGSNFKGLSPFTDEKTPSFMVSPVKQIWKDFSTGKGGNAISFLMEHEHYTYPEAIKWLANKYNIEIEETEQTNEEKAQMNERESMFLVSNFAKDYFHNLMLNTNQGKAIGLSYFKERGFREETIKKFDLGYCLDEWDNFTKAALEKGYDLKYLESTGLTIVKENKQFDRFKGRVMFPIHSMSGRILGFGGRILTNDKKAAKYLNSPESDIYHKSKILYGIYQAKKEIARQDNCYLVEGYTDVISFHQSGIENVVASSGTALTAEQIRLVNRLTKNITVLFDGDAAGIRASIRGIDLILEQGMNVKVVQFPDGEDPDSFAKSHSDSELAKYLEDSAQDFINFKVSLLIKDAKNDPVKKAGLIRDIVSSISKIPDSIQREVYIQECARIMEISEQVLFNEMAQLLSKSGSSNTKKNFEKRQNLEVVKKQNIQLKEINQLSILEREIIRILLLYGNEEVDFEEEIKNVDEEGKETITIKKYTSKVSEEIYLHLQDDEIEFSNPIFQELYIEIIDQLNQLEKIDVTQLLNHSNPEIPNIVTSILMDQENPNRQLSNWEKQNIFVKDAVEVLSKAVNDVVFNLRRILIDHLVKNEMTKEKEYSNEEKELIMNYNALRIRLFEKLNRVV</sequence>
<dbReference type="InterPro" id="IPR036977">
    <property type="entry name" value="DNA_primase_Znf_CHC2"/>
</dbReference>